<evidence type="ECO:0000256" key="7">
    <source>
        <dbReference type="ARBA" id="ARBA00023316"/>
    </source>
</evidence>
<evidence type="ECO:0000256" key="1">
    <source>
        <dbReference type="ARBA" id="ARBA00004191"/>
    </source>
</evidence>
<proteinExistence type="inferred from homology"/>
<evidence type="ECO:0000256" key="6">
    <source>
        <dbReference type="ARBA" id="ARBA00023295"/>
    </source>
</evidence>
<dbReference type="EMBL" id="OIVN01000669">
    <property type="protein sequence ID" value="SPC83854.1"/>
    <property type="molecule type" value="Genomic_DNA"/>
</dbReference>
<dbReference type="InterPro" id="IPR000743">
    <property type="entry name" value="Glyco_hydro_28"/>
</dbReference>
<dbReference type="GO" id="GO:0071555">
    <property type="term" value="P:cell wall organization"/>
    <property type="evidence" value="ECO:0007669"/>
    <property type="project" value="UniProtKB-KW"/>
</dbReference>
<feature type="signal peptide" evidence="10">
    <location>
        <begin position="1"/>
        <end position="20"/>
    </location>
</feature>
<organism evidence="11">
    <name type="scientific">Fagus sylvatica</name>
    <name type="common">Beechnut</name>
    <dbReference type="NCBI Taxonomy" id="28930"/>
    <lineage>
        <taxon>Eukaryota</taxon>
        <taxon>Viridiplantae</taxon>
        <taxon>Streptophyta</taxon>
        <taxon>Embryophyta</taxon>
        <taxon>Tracheophyta</taxon>
        <taxon>Spermatophyta</taxon>
        <taxon>Magnoliopsida</taxon>
        <taxon>eudicotyledons</taxon>
        <taxon>Gunneridae</taxon>
        <taxon>Pentapetalae</taxon>
        <taxon>rosids</taxon>
        <taxon>fabids</taxon>
        <taxon>Fagales</taxon>
        <taxon>Fagaceae</taxon>
        <taxon>Fagus</taxon>
    </lineage>
</organism>
<keyword evidence="7" id="KW-0961">Cell wall biogenesis/degradation</keyword>
<reference evidence="11" key="1">
    <citation type="submission" date="2018-02" db="EMBL/GenBank/DDBJ databases">
        <authorList>
            <person name="Cohen D.B."/>
            <person name="Kent A.D."/>
        </authorList>
    </citation>
    <scope>NUCLEOTIDE SEQUENCE</scope>
</reference>
<evidence type="ECO:0000256" key="5">
    <source>
        <dbReference type="ARBA" id="ARBA00022801"/>
    </source>
</evidence>
<feature type="active site" evidence="8">
    <location>
        <position position="241"/>
    </location>
</feature>
<evidence type="ECO:0000313" key="11">
    <source>
        <dbReference type="EMBL" id="SPC83854.1"/>
    </source>
</evidence>
<dbReference type="InterPro" id="IPR012334">
    <property type="entry name" value="Pectin_lyas_fold"/>
</dbReference>
<comment type="similarity">
    <text evidence="2 9">Belongs to the glycosyl hydrolase 28 family.</text>
</comment>
<accession>A0A2N9FAP3</accession>
<gene>
    <name evidence="11" type="ORF">FSB_LOCUS11736</name>
</gene>
<name>A0A2N9FAP3_FAGSY</name>
<dbReference type="AlphaFoldDB" id="A0A2N9FAP3"/>
<dbReference type="SMART" id="SM00710">
    <property type="entry name" value="PbH1"/>
    <property type="match status" value="5"/>
</dbReference>
<protein>
    <recommendedName>
        <fullName evidence="12">Polygalacturonase At3g15720</fullName>
    </recommendedName>
</protein>
<dbReference type="GO" id="GO:0005975">
    <property type="term" value="P:carbohydrate metabolic process"/>
    <property type="evidence" value="ECO:0007669"/>
    <property type="project" value="InterPro"/>
</dbReference>
<keyword evidence="3" id="KW-0134">Cell wall</keyword>
<dbReference type="InterPro" id="IPR006626">
    <property type="entry name" value="PbH1"/>
</dbReference>
<sequence>MQGLIILSCIFFITSPSVYARTIPQAQTIFNVIDYGAVGDGQTDDSQAFLKAWENVCGASQSTPTLNIPQGKTFMLGPVEFQGPCKSNSIQFQLQGTLVAPTRDAWKGDDKWIQFVYVDGLIINGGGLIDGQGASWWESCINCDRPTALSIHSCNGSQITEISHLNSARNHISINACSGVHVSKLEITAPDDSPNTDGIDISHSNSITIENSTMGTGDDCVAINGGTYDINITNVVCGPGHGISIGSLGANGAYETVEDVHVKGCLFKGSQNGVRIKTWPGGSGYARNISFEQITLVGARRPIIIDQYYFSSDKNSKKPSVVVSDVTYLDIHGTSADEKAIDLDCSDQGCKNIVFERINITSSIPGDNTYASCNNAYGSITSSFPSVSCLK</sequence>
<dbReference type="GO" id="GO:0004650">
    <property type="term" value="F:polygalacturonase activity"/>
    <property type="evidence" value="ECO:0007669"/>
    <property type="project" value="InterPro"/>
</dbReference>
<keyword evidence="6 9" id="KW-0326">Glycosidase</keyword>
<feature type="chain" id="PRO_5014847841" description="Polygalacturonase At3g15720" evidence="10">
    <location>
        <begin position="21"/>
        <end position="391"/>
    </location>
</feature>
<evidence type="ECO:0000256" key="3">
    <source>
        <dbReference type="ARBA" id="ARBA00022512"/>
    </source>
</evidence>
<evidence type="ECO:0000256" key="10">
    <source>
        <dbReference type="SAM" id="SignalP"/>
    </source>
</evidence>
<evidence type="ECO:0000256" key="8">
    <source>
        <dbReference type="PROSITE-ProRule" id="PRU10052"/>
    </source>
</evidence>
<evidence type="ECO:0000256" key="4">
    <source>
        <dbReference type="ARBA" id="ARBA00022525"/>
    </source>
</evidence>
<keyword evidence="10" id="KW-0732">Signal</keyword>
<evidence type="ECO:0008006" key="12">
    <source>
        <dbReference type="Google" id="ProtNLM"/>
    </source>
</evidence>
<dbReference type="Pfam" id="PF00295">
    <property type="entry name" value="Glyco_hydro_28"/>
    <property type="match status" value="1"/>
</dbReference>
<keyword evidence="4" id="KW-0964">Secreted</keyword>
<dbReference type="PROSITE" id="PS00502">
    <property type="entry name" value="POLYGALACTURONASE"/>
    <property type="match status" value="1"/>
</dbReference>
<dbReference type="PANTHER" id="PTHR31375">
    <property type="match status" value="1"/>
</dbReference>
<dbReference type="Gene3D" id="2.160.20.10">
    <property type="entry name" value="Single-stranded right-handed beta-helix, Pectin lyase-like"/>
    <property type="match status" value="1"/>
</dbReference>
<comment type="subcellular location">
    <subcellularLocation>
        <location evidence="1">Secreted</location>
        <location evidence="1">Cell wall</location>
    </subcellularLocation>
</comment>
<evidence type="ECO:0000256" key="2">
    <source>
        <dbReference type="ARBA" id="ARBA00008834"/>
    </source>
</evidence>
<dbReference type="SUPFAM" id="SSF51126">
    <property type="entry name" value="Pectin lyase-like"/>
    <property type="match status" value="1"/>
</dbReference>
<keyword evidence="5 9" id="KW-0378">Hydrolase</keyword>
<evidence type="ECO:0000256" key="9">
    <source>
        <dbReference type="RuleBase" id="RU361169"/>
    </source>
</evidence>
<dbReference type="InterPro" id="IPR011050">
    <property type="entry name" value="Pectin_lyase_fold/virulence"/>
</dbReference>